<dbReference type="KEGG" id="otd:J1M35_11955"/>
<comment type="similarity">
    <text evidence="2">Belongs to the RseB family.</text>
</comment>
<evidence type="ECO:0000313" key="7">
    <source>
        <dbReference type="EMBL" id="QTD43858.1"/>
    </source>
</evidence>
<dbReference type="Gene3D" id="3.30.200.100">
    <property type="entry name" value="MucB/RseB, C-terminal domain"/>
    <property type="match status" value="1"/>
</dbReference>
<dbReference type="GO" id="GO:0045152">
    <property type="term" value="F:antisigma factor binding"/>
    <property type="evidence" value="ECO:0007669"/>
    <property type="project" value="TreeGrafter"/>
</dbReference>
<sequence length="364" mass="39777">MTTVLQGSGSNPALCLPASGWRRRLRQAALVWCAGGLVTLAGAQSGAALGGGAPDRPIGPPQRSVAEWLVRLQQASRVPSYMGTFVVSSSSGAMSSARIWHVCEGDVQIERVEALTGVPRSTFRRNDSVMTFLPEARVVKLDRSESSGIFPNLLNLGQGFPTSDFYAARELGQGRVAGFDADIVLLSPNDEWRFGYRIWSEKQTGLVIKTQTLDRAGKVLEQAAFSELQLGAPVHGEKLRRMMGDTDGYQVVKAERARTTPDAEGWQLKTAIPGFKPENCYRRSDSKAAPLVQWIFSDGLATVSLFMEPFDRQRHPSEGSSSIGATHTLTRRLHDRAGDWWVAAVGEVPLVTLQAFLQALQRRP</sequence>
<name>A0A975CI69_9BURK</name>
<feature type="domain" description="MucB/RseB N-terminal" evidence="5">
    <location>
        <begin position="65"/>
        <end position="243"/>
    </location>
</feature>
<gene>
    <name evidence="7" type="ORF">J1M35_11955</name>
</gene>
<feature type="domain" description="MucB/RseB C-terminal" evidence="6">
    <location>
        <begin position="262"/>
        <end position="360"/>
    </location>
</feature>
<dbReference type="GO" id="GO:0030288">
    <property type="term" value="C:outer membrane-bounded periplasmic space"/>
    <property type="evidence" value="ECO:0007669"/>
    <property type="project" value="TreeGrafter"/>
</dbReference>
<keyword evidence="3" id="KW-0732">Signal</keyword>
<dbReference type="Gene3D" id="2.50.20.10">
    <property type="entry name" value="Lipoprotein localisation LolA/LolB/LppX"/>
    <property type="match status" value="1"/>
</dbReference>
<reference evidence="7" key="1">
    <citation type="submission" date="2021-03" db="EMBL/GenBank/DDBJ databases">
        <title>Ottowia sp. 27C isolated from the cloaca of a Giant Asian pond turtle (Heosemys grandis).</title>
        <authorList>
            <person name="Spergser J."/>
            <person name="Busse H.-J."/>
        </authorList>
    </citation>
    <scope>NUCLEOTIDE SEQUENCE</scope>
    <source>
        <strain evidence="7">27C</strain>
    </source>
</reference>
<dbReference type="PANTHER" id="PTHR38782:SF1">
    <property type="entry name" value="SIGMA-E FACTOR REGULATORY PROTEIN RSEB"/>
    <property type="match status" value="1"/>
</dbReference>
<evidence type="ECO:0000256" key="1">
    <source>
        <dbReference type="ARBA" id="ARBA00004418"/>
    </source>
</evidence>
<dbReference type="InterPro" id="IPR033436">
    <property type="entry name" value="MucB/RseB_C"/>
</dbReference>
<dbReference type="Pfam" id="PF17188">
    <property type="entry name" value="MucB_RseB_C"/>
    <property type="match status" value="1"/>
</dbReference>
<dbReference type="CDD" id="cd16327">
    <property type="entry name" value="RseB"/>
    <property type="match status" value="1"/>
</dbReference>
<keyword evidence="8" id="KW-1185">Reference proteome</keyword>
<dbReference type="Proteomes" id="UP000663903">
    <property type="component" value="Chromosome"/>
</dbReference>
<comment type="subcellular location">
    <subcellularLocation>
        <location evidence="1">Periplasm</location>
    </subcellularLocation>
</comment>
<dbReference type="InterPro" id="IPR038484">
    <property type="entry name" value="MucB/RseB_C_sf"/>
</dbReference>
<dbReference type="GO" id="GO:0032885">
    <property type="term" value="P:regulation of polysaccharide biosynthetic process"/>
    <property type="evidence" value="ECO:0007669"/>
    <property type="project" value="TreeGrafter"/>
</dbReference>
<dbReference type="PANTHER" id="PTHR38782">
    <property type="match status" value="1"/>
</dbReference>
<evidence type="ECO:0000256" key="3">
    <source>
        <dbReference type="ARBA" id="ARBA00022729"/>
    </source>
</evidence>
<dbReference type="Pfam" id="PF03888">
    <property type="entry name" value="MucB_RseB"/>
    <property type="match status" value="1"/>
</dbReference>
<dbReference type="InterPro" id="IPR005588">
    <property type="entry name" value="MucB_RseB"/>
</dbReference>
<proteinExistence type="inferred from homology"/>
<dbReference type="EMBL" id="CP071796">
    <property type="protein sequence ID" value="QTD43858.1"/>
    <property type="molecule type" value="Genomic_DNA"/>
</dbReference>
<evidence type="ECO:0000259" key="6">
    <source>
        <dbReference type="Pfam" id="PF17188"/>
    </source>
</evidence>
<keyword evidence="4" id="KW-0574">Periplasm</keyword>
<evidence type="ECO:0000313" key="8">
    <source>
        <dbReference type="Proteomes" id="UP000663903"/>
    </source>
</evidence>
<protein>
    <submittedName>
        <fullName evidence="7">MucB/RseB C-terminal domain-containing protein</fullName>
    </submittedName>
</protein>
<evidence type="ECO:0000259" key="5">
    <source>
        <dbReference type="Pfam" id="PF03888"/>
    </source>
</evidence>
<accession>A0A975CI69</accession>
<dbReference type="PIRSF" id="PIRSF005427">
    <property type="entry name" value="RseB"/>
    <property type="match status" value="1"/>
</dbReference>
<dbReference type="AlphaFoldDB" id="A0A975CI69"/>
<evidence type="ECO:0000256" key="2">
    <source>
        <dbReference type="ARBA" id="ARBA00008150"/>
    </source>
</evidence>
<evidence type="ECO:0000256" key="4">
    <source>
        <dbReference type="ARBA" id="ARBA00022764"/>
    </source>
</evidence>
<dbReference type="InterPro" id="IPR033434">
    <property type="entry name" value="MucB/RseB_N"/>
</dbReference>
<organism evidence="7 8">
    <name type="scientific">Ottowia testudinis</name>
    <dbReference type="NCBI Taxonomy" id="2816950"/>
    <lineage>
        <taxon>Bacteria</taxon>
        <taxon>Pseudomonadati</taxon>
        <taxon>Pseudomonadota</taxon>
        <taxon>Betaproteobacteria</taxon>
        <taxon>Burkholderiales</taxon>
        <taxon>Comamonadaceae</taxon>
        <taxon>Ottowia</taxon>
    </lineage>
</organism>